<accession>Q3AAC3</accession>
<dbReference type="HOGENOM" id="CLU_3267456_0_0_9"/>
<evidence type="ECO:0000313" key="1">
    <source>
        <dbReference type="EMBL" id="ABB14827.1"/>
    </source>
</evidence>
<sequence length="41" mass="4650">MPGINPAFFVARFLEKKDNEKRGEVTGGWVPLSYPWILKTG</sequence>
<dbReference type="AlphaFoldDB" id="Q3AAC3"/>
<dbReference type="Proteomes" id="UP000002706">
    <property type="component" value="Chromosome"/>
</dbReference>
<evidence type="ECO:0000313" key="2">
    <source>
        <dbReference type="Proteomes" id="UP000002706"/>
    </source>
</evidence>
<organism evidence="1 2">
    <name type="scientific">Carboxydothermus hydrogenoformans (strain ATCC BAA-161 / DSM 6008 / Z-2901)</name>
    <dbReference type="NCBI Taxonomy" id="246194"/>
    <lineage>
        <taxon>Bacteria</taxon>
        <taxon>Bacillati</taxon>
        <taxon>Bacillota</taxon>
        <taxon>Clostridia</taxon>
        <taxon>Thermoanaerobacterales</taxon>
        <taxon>Thermoanaerobacteraceae</taxon>
        <taxon>Carboxydothermus</taxon>
    </lineage>
</organism>
<proteinExistence type="predicted"/>
<dbReference type="KEGG" id="chy:CHY_2092"/>
<dbReference type="InParanoid" id="Q3AAC3"/>
<dbReference type="EMBL" id="CP000141">
    <property type="protein sequence ID" value="ABB14827.1"/>
    <property type="molecule type" value="Genomic_DNA"/>
</dbReference>
<keyword evidence="2" id="KW-1185">Reference proteome</keyword>
<reference evidence="1 2" key="1">
    <citation type="journal article" date="2005" name="PLoS Genet.">
        <title>Life in hot carbon monoxide: the complete genome sequence of Carboxydothermus hydrogenoformans Z-2901.</title>
        <authorList>
            <person name="Wu M."/>
            <person name="Ren Q."/>
            <person name="Durkin A.S."/>
            <person name="Daugherty S.C."/>
            <person name="Brinkac L.M."/>
            <person name="Dodson R.J."/>
            <person name="Madupu R."/>
            <person name="Sullivan S.A."/>
            <person name="Kolonay J.F."/>
            <person name="Haft D.H."/>
            <person name="Nelson W.C."/>
            <person name="Tallon L.J."/>
            <person name="Jones K.M."/>
            <person name="Ulrich L.E."/>
            <person name="Gonzalez J.M."/>
            <person name="Zhulin I.B."/>
            <person name="Robb F.T."/>
            <person name="Eisen J.A."/>
        </authorList>
    </citation>
    <scope>NUCLEOTIDE SEQUENCE [LARGE SCALE GENOMIC DNA]</scope>
    <source>
        <strain evidence="2">ATCC BAA-161 / DSM 6008 / Z-2901</strain>
    </source>
</reference>
<name>Q3AAC3_CARHZ</name>
<protein>
    <submittedName>
        <fullName evidence="1">Uncharacterized protein</fullName>
    </submittedName>
</protein>
<gene>
    <name evidence="1" type="ordered locus">CHY_2092</name>
</gene>